<dbReference type="OrthoDB" id="19311at2759"/>
<name>A0A8J2PT79_9HEXA</name>
<keyword evidence="2" id="KW-1185">Reference proteome</keyword>
<evidence type="ECO:0000313" key="2">
    <source>
        <dbReference type="Proteomes" id="UP000708208"/>
    </source>
</evidence>
<feature type="non-terminal residue" evidence="1">
    <location>
        <position position="192"/>
    </location>
</feature>
<protein>
    <submittedName>
        <fullName evidence="1">Uncharacterized protein</fullName>
    </submittedName>
</protein>
<dbReference type="Proteomes" id="UP000708208">
    <property type="component" value="Unassembled WGS sequence"/>
</dbReference>
<comment type="caution">
    <text evidence="1">The sequence shown here is derived from an EMBL/GenBank/DDBJ whole genome shotgun (WGS) entry which is preliminary data.</text>
</comment>
<gene>
    <name evidence="1" type="ORF">AFUS01_LOCUS36954</name>
</gene>
<accession>A0A8J2PT79</accession>
<sequence length="192" mass="21522">MSSRCGSIVCENNDSMYEADELNSVIFTLPNLQMFALDNSRILTVIELETDDLDSYVRFIIRDLSGKSCWDISSLHLPGNPVDQGWQSYDTTLLEDTFTSSLNPIANGPRLTLRKRQSFTLPTTKDSAHDLDNLDDLLSYVEYTSPECVPTGVKNGPEENEDDVVSLLVSQRNTEFQHLNSTVIPIVTPQDD</sequence>
<proteinExistence type="predicted"/>
<organism evidence="1 2">
    <name type="scientific">Allacma fusca</name>
    <dbReference type="NCBI Taxonomy" id="39272"/>
    <lineage>
        <taxon>Eukaryota</taxon>
        <taxon>Metazoa</taxon>
        <taxon>Ecdysozoa</taxon>
        <taxon>Arthropoda</taxon>
        <taxon>Hexapoda</taxon>
        <taxon>Collembola</taxon>
        <taxon>Symphypleona</taxon>
        <taxon>Sminthuridae</taxon>
        <taxon>Allacma</taxon>
    </lineage>
</organism>
<reference evidence="1" key="1">
    <citation type="submission" date="2021-06" db="EMBL/GenBank/DDBJ databases">
        <authorList>
            <person name="Hodson N. C."/>
            <person name="Mongue J. A."/>
            <person name="Jaron S. K."/>
        </authorList>
    </citation>
    <scope>NUCLEOTIDE SEQUENCE</scope>
</reference>
<dbReference type="AlphaFoldDB" id="A0A8J2PT79"/>
<evidence type="ECO:0000313" key="1">
    <source>
        <dbReference type="EMBL" id="CAG7826931.1"/>
    </source>
</evidence>
<dbReference type="EMBL" id="CAJVCH010541653">
    <property type="protein sequence ID" value="CAG7826931.1"/>
    <property type="molecule type" value="Genomic_DNA"/>
</dbReference>